<dbReference type="EMBL" id="JRMP02000024">
    <property type="protein sequence ID" value="TLD92029.1"/>
    <property type="molecule type" value="Genomic_DNA"/>
</dbReference>
<evidence type="ECO:0000313" key="12">
    <source>
        <dbReference type="EMBL" id="MWV70059.1"/>
    </source>
</evidence>
<feature type="domain" description="Histidine kinase" evidence="11">
    <location>
        <begin position="241"/>
        <end position="495"/>
    </location>
</feature>
<keyword evidence="10" id="KW-1133">Transmembrane helix</keyword>
<dbReference type="EC" id="2.7.13.3" evidence="2"/>
<evidence type="ECO:0000256" key="8">
    <source>
        <dbReference type="ARBA" id="ARBA00023012"/>
    </source>
</evidence>
<dbReference type="SMART" id="SM00387">
    <property type="entry name" value="HATPase_c"/>
    <property type="match status" value="1"/>
</dbReference>
<keyword evidence="4" id="KW-0808">Transferase</keyword>
<dbReference type="InterPro" id="IPR003594">
    <property type="entry name" value="HATPase_dom"/>
</dbReference>
<evidence type="ECO:0000256" key="4">
    <source>
        <dbReference type="ARBA" id="ARBA00022679"/>
    </source>
</evidence>
<dbReference type="InterPro" id="IPR004358">
    <property type="entry name" value="Sig_transdc_His_kin-like_C"/>
</dbReference>
<dbReference type="PANTHER" id="PTHR43065">
    <property type="entry name" value="SENSOR HISTIDINE KINASE"/>
    <property type="match status" value="1"/>
</dbReference>
<comment type="catalytic activity">
    <reaction evidence="1">
        <text>ATP + protein L-histidine = ADP + protein N-phospho-L-histidine.</text>
        <dbReference type="EC" id="2.7.13.3"/>
    </reaction>
</comment>
<evidence type="ECO:0000259" key="11">
    <source>
        <dbReference type="PROSITE" id="PS50109"/>
    </source>
</evidence>
<reference evidence="13" key="3">
    <citation type="submission" date="2018-04" db="EMBL/GenBank/DDBJ databases">
        <authorList>
            <person name="Sheh A."/>
            <person name="Shen Z."/>
            <person name="Mannion A.J."/>
            <person name="Fox J.G."/>
        </authorList>
    </citation>
    <scope>NUCLEOTIDE SEQUENCE</scope>
    <source>
        <strain evidence="13">MIT 97-6194</strain>
    </source>
</reference>
<keyword evidence="10" id="KW-0472">Membrane</keyword>
<feature type="transmembrane region" description="Helical" evidence="10">
    <location>
        <begin position="158"/>
        <end position="183"/>
    </location>
</feature>
<reference evidence="13 14" key="1">
    <citation type="journal article" date="2014" name="Genome Announc.">
        <title>Draft genome sequences of eight enterohepatic helicobacter species isolated from both laboratory and wild rodents.</title>
        <authorList>
            <person name="Sheh A."/>
            <person name="Shen Z."/>
            <person name="Fox J.G."/>
        </authorList>
    </citation>
    <scope>NUCLEOTIDE SEQUENCE [LARGE SCALE GENOMIC DNA]</scope>
    <source>
        <strain evidence="13 14">MIT 97-6194</strain>
    </source>
</reference>
<evidence type="ECO:0000256" key="10">
    <source>
        <dbReference type="SAM" id="Phobius"/>
    </source>
</evidence>
<comment type="caution">
    <text evidence="13">The sequence shown here is derived from an EMBL/GenBank/DDBJ whole genome shotgun (WGS) entry which is preliminary data.</text>
</comment>
<dbReference type="PROSITE" id="PS50109">
    <property type="entry name" value="HIS_KIN"/>
    <property type="match status" value="1"/>
</dbReference>
<dbReference type="AlphaFoldDB" id="A0A347VTT6"/>
<evidence type="ECO:0000313" key="13">
    <source>
        <dbReference type="EMBL" id="TLD92029.1"/>
    </source>
</evidence>
<dbReference type="EMBL" id="QBIU01000001">
    <property type="protein sequence ID" value="MWV70059.1"/>
    <property type="molecule type" value="Genomic_DNA"/>
</dbReference>
<dbReference type="CDD" id="cd00082">
    <property type="entry name" value="HisKA"/>
    <property type="match status" value="1"/>
</dbReference>
<evidence type="ECO:0000256" key="6">
    <source>
        <dbReference type="ARBA" id="ARBA00022777"/>
    </source>
</evidence>
<protein>
    <recommendedName>
        <fullName evidence="2">histidine kinase</fullName>
        <ecNumber evidence="2">2.7.13.3</ecNumber>
    </recommendedName>
</protein>
<keyword evidence="3" id="KW-0597">Phosphoprotein</keyword>
<dbReference type="GO" id="GO:0005524">
    <property type="term" value="F:ATP binding"/>
    <property type="evidence" value="ECO:0007669"/>
    <property type="project" value="UniProtKB-KW"/>
</dbReference>
<dbReference type="Proteomes" id="UP000029714">
    <property type="component" value="Unassembled WGS sequence"/>
</dbReference>
<evidence type="ECO:0000313" key="15">
    <source>
        <dbReference type="Proteomes" id="UP000477070"/>
    </source>
</evidence>
<keyword evidence="7" id="KW-0067">ATP-binding</keyword>
<evidence type="ECO:0000256" key="5">
    <source>
        <dbReference type="ARBA" id="ARBA00022741"/>
    </source>
</evidence>
<dbReference type="GO" id="GO:0000155">
    <property type="term" value="F:phosphorelay sensor kinase activity"/>
    <property type="evidence" value="ECO:0007669"/>
    <property type="project" value="InterPro"/>
</dbReference>
<keyword evidence="6 13" id="KW-0418">Kinase</keyword>
<dbReference type="InterPro" id="IPR003661">
    <property type="entry name" value="HisK_dim/P_dom"/>
</dbReference>
<keyword evidence="8" id="KW-0902">Two-component regulatory system</keyword>
<evidence type="ECO:0000313" key="14">
    <source>
        <dbReference type="Proteomes" id="UP000029714"/>
    </source>
</evidence>
<evidence type="ECO:0000256" key="2">
    <source>
        <dbReference type="ARBA" id="ARBA00012438"/>
    </source>
</evidence>
<evidence type="ECO:0000256" key="9">
    <source>
        <dbReference type="SAM" id="MobiDB-lite"/>
    </source>
</evidence>
<dbReference type="PRINTS" id="PR00344">
    <property type="entry name" value="BCTRLSENSOR"/>
</dbReference>
<dbReference type="SMART" id="SM00388">
    <property type="entry name" value="HisKA"/>
    <property type="match status" value="1"/>
</dbReference>
<reference evidence="13 14" key="2">
    <citation type="journal article" date="2016" name="Infect. Immun.">
        <title>Helicobacter saguini, a Novel Helicobacter Isolated from Cotton-Top Tamarins with Ulcerative Colitis, Has Proinflammatory Properties and Induces Typhlocolitis and Dysplasia in Gnotobiotic IL-10-/- Mice.</title>
        <authorList>
            <person name="Shen Z."/>
            <person name="Mannion A."/>
            <person name="Whary M.T."/>
            <person name="Muthupalani S."/>
            <person name="Sheh A."/>
            <person name="Feng Y."/>
            <person name="Gong G."/>
            <person name="Vandamme P."/>
            <person name="Holcombe H.R."/>
            <person name="Paster B.J."/>
            <person name="Fox J.G."/>
        </authorList>
    </citation>
    <scope>NUCLEOTIDE SEQUENCE [LARGE SCALE GENOMIC DNA]</scope>
    <source>
        <strain evidence="13 14">MIT 97-6194</strain>
    </source>
</reference>
<dbReference type="SUPFAM" id="SSF55874">
    <property type="entry name" value="ATPase domain of HSP90 chaperone/DNA topoisomerase II/histidine kinase"/>
    <property type="match status" value="1"/>
</dbReference>
<dbReference type="InterPro" id="IPR036097">
    <property type="entry name" value="HisK_dim/P_sf"/>
</dbReference>
<dbReference type="Pfam" id="PF02518">
    <property type="entry name" value="HATPase_c"/>
    <property type="match status" value="1"/>
</dbReference>
<evidence type="ECO:0000256" key="3">
    <source>
        <dbReference type="ARBA" id="ARBA00022553"/>
    </source>
</evidence>
<dbReference type="Gene3D" id="1.10.287.130">
    <property type="match status" value="1"/>
</dbReference>
<proteinExistence type="predicted"/>
<organism evidence="13 14">
    <name type="scientific">Helicobacter saguini</name>
    <dbReference type="NCBI Taxonomy" id="1548018"/>
    <lineage>
        <taxon>Bacteria</taxon>
        <taxon>Pseudomonadati</taxon>
        <taxon>Campylobacterota</taxon>
        <taxon>Epsilonproteobacteria</taxon>
        <taxon>Campylobacterales</taxon>
        <taxon>Helicobacteraceae</taxon>
        <taxon>Helicobacter</taxon>
    </lineage>
</organism>
<sequence length="549" mass="62252">MSIKGLKSEFDNNFPKSLKEANLLNDFQNQYLLETIDSIESTDSIINHKKSSILWNSYKDLQSEDSAGQYLFLQLHDLYQELFLSQNANEIADLKFQKSQLINKIDSILNTKIVKENRDLVLNNLLNLNNITTKIMNIQTSIYLKEKVTTDNFHSATLGMLICITLLVFGIIFSLSGVVLEFISRLNSYLKKLFDNATKELSRLNANLQNEVNTQVETIKQKDRLLYSQAKLASMGEMIQNIAHQWRQPLNSLMLVIQGLKMKFERGLLNKDSMEKQTKLALNIAQNMSGTIDNFRNFFRMDSGMQEFDVSVAIAEAIALNKPMLKSQNIIVHFESSEEILFFGSKDVLMQVLFVFFSNSKDAFVESKNADSLSMKETNSPPPLRRGAGGWVIASDSEAIHTKNIESKITNPALDSKQKIKNSPDFHCFINVEKTQDYVIINYFDNAGGIDEDIIDKIFEPYFTTKHKSSGTGVGLYMSRELVINHLRGEISAQNHTFSLESPLDSKADSKNTKSNSQNLDSKIIESNPNKTKQKGALFTLKLQNLNLK</sequence>
<dbReference type="PANTHER" id="PTHR43065:SF10">
    <property type="entry name" value="PEROXIDE STRESS-ACTIVATED HISTIDINE KINASE MAK3"/>
    <property type="match status" value="1"/>
</dbReference>
<accession>A0A347VTT6</accession>
<keyword evidence="10" id="KW-0812">Transmembrane</keyword>
<dbReference type="InterPro" id="IPR036890">
    <property type="entry name" value="HATPase_C_sf"/>
</dbReference>
<dbReference type="SUPFAM" id="SSF47384">
    <property type="entry name" value="Homodimeric domain of signal transducing histidine kinase"/>
    <property type="match status" value="1"/>
</dbReference>
<evidence type="ECO:0000256" key="7">
    <source>
        <dbReference type="ARBA" id="ARBA00022840"/>
    </source>
</evidence>
<name>A0A347VTT6_9HELI</name>
<feature type="region of interest" description="Disordered" evidence="9">
    <location>
        <begin position="502"/>
        <end position="527"/>
    </location>
</feature>
<keyword evidence="14" id="KW-1185">Reference proteome</keyword>
<feature type="compositionally biased region" description="Polar residues" evidence="9">
    <location>
        <begin position="513"/>
        <end position="527"/>
    </location>
</feature>
<dbReference type="OrthoDB" id="9799273at2"/>
<dbReference type="Gene3D" id="3.30.565.10">
    <property type="entry name" value="Histidine kinase-like ATPase, C-terminal domain"/>
    <property type="match status" value="1"/>
</dbReference>
<dbReference type="Proteomes" id="UP000477070">
    <property type="component" value="Unassembled WGS sequence"/>
</dbReference>
<evidence type="ECO:0000256" key="1">
    <source>
        <dbReference type="ARBA" id="ARBA00000085"/>
    </source>
</evidence>
<keyword evidence="5" id="KW-0547">Nucleotide-binding</keyword>
<gene>
    <name evidence="12" type="ORF">DCO61_08620</name>
    <name evidence="13" type="ORF">LS64_010890</name>
</gene>
<reference evidence="12 15" key="4">
    <citation type="submission" date="2019-12" db="EMBL/GenBank/DDBJ databases">
        <title>Multi-Generational Helicobacter saguini Isolates.</title>
        <authorList>
            <person name="Mannion A."/>
            <person name="Shen Z."/>
            <person name="Fox J.G."/>
        </authorList>
    </citation>
    <scope>NUCLEOTIDE SEQUENCE [LARGE SCALE GENOMIC DNA]</scope>
    <source>
        <strain evidence="12">16-048</strain>
        <strain evidence="15">16-048 (F4)</strain>
    </source>
</reference>
<dbReference type="InterPro" id="IPR005467">
    <property type="entry name" value="His_kinase_dom"/>
</dbReference>
<dbReference type="Pfam" id="PF00512">
    <property type="entry name" value="HisKA"/>
    <property type="match status" value="1"/>
</dbReference>